<feature type="transmembrane region" description="Helical" evidence="5">
    <location>
        <begin position="306"/>
        <end position="329"/>
    </location>
</feature>
<dbReference type="GO" id="GO:0050136">
    <property type="term" value="F:NADH dehydrogenase (quinone) (non-electrogenic) activity"/>
    <property type="evidence" value="ECO:0007669"/>
    <property type="project" value="UniProtKB-UniRule"/>
</dbReference>
<protein>
    <recommendedName>
        <fullName evidence="5">NADH-quinone oxidoreductase subunit N</fullName>
        <ecNumber evidence="5">7.1.1.-</ecNumber>
    </recommendedName>
    <alternativeName>
        <fullName evidence="5">NADH dehydrogenase I subunit N</fullName>
    </alternativeName>
    <alternativeName>
        <fullName evidence="5">NDH-1 subunit N</fullName>
    </alternativeName>
</protein>
<dbReference type="eggNOG" id="COG1007">
    <property type="taxonomic scope" value="Bacteria"/>
</dbReference>
<gene>
    <name evidence="5" type="primary">nuoN</name>
    <name evidence="8" type="ORF">J421_3282</name>
</gene>
<dbReference type="GO" id="GO:0048038">
    <property type="term" value="F:quinone binding"/>
    <property type="evidence" value="ECO:0007669"/>
    <property type="project" value="UniProtKB-KW"/>
</dbReference>
<feature type="transmembrane region" description="Helical" evidence="5">
    <location>
        <begin position="341"/>
        <end position="363"/>
    </location>
</feature>
<dbReference type="RefSeq" id="WP_025412285.1">
    <property type="nucleotide sequence ID" value="NZ_CP007128.1"/>
</dbReference>
<dbReference type="EMBL" id="CP007128">
    <property type="protein sequence ID" value="AHG90819.1"/>
    <property type="molecule type" value="Genomic_DNA"/>
</dbReference>
<comment type="catalytic activity">
    <reaction evidence="5">
        <text>a quinone + NADH + 5 H(+)(in) = a quinol + NAD(+) + 4 H(+)(out)</text>
        <dbReference type="Rhea" id="RHEA:57888"/>
        <dbReference type="ChEBI" id="CHEBI:15378"/>
        <dbReference type="ChEBI" id="CHEBI:24646"/>
        <dbReference type="ChEBI" id="CHEBI:57540"/>
        <dbReference type="ChEBI" id="CHEBI:57945"/>
        <dbReference type="ChEBI" id="CHEBI:132124"/>
    </reaction>
</comment>
<keyword evidence="5" id="KW-0520">NAD</keyword>
<dbReference type="GO" id="GO:0005886">
    <property type="term" value="C:plasma membrane"/>
    <property type="evidence" value="ECO:0007669"/>
    <property type="project" value="UniProtKB-SubCell"/>
</dbReference>
<dbReference type="STRING" id="861299.J421_3282"/>
<feature type="transmembrane region" description="Helical" evidence="5">
    <location>
        <begin position="280"/>
        <end position="299"/>
    </location>
</feature>
<feature type="transmembrane region" description="Helical" evidence="5">
    <location>
        <begin position="427"/>
        <end position="447"/>
    </location>
</feature>
<organism evidence="8 9">
    <name type="scientific">Gemmatirosa kalamazoonensis</name>
    <dbReference type="NCBI Taxonomy" id="861299"/>
    <lineage>
        <taxon>Bacteria</taxon>
        <taxon>Pseudomonadati</taxon>
        <taxon>Gemmatimonadota</taxon>
        <taxon>Gemmatimonadia</taxon>
        <taxon>Gemmatimonadales</taxon>
        <taxon>Gemmatimonadaceae</taxon>
        <taxon>Gemmatirosa</taxon>
    </lineage>
</organism>
<feature type="transmembrane region" description="Helical" evidence="5">
    <location>
        <begin position="80"/>
        <end position="100"/>
    </location>
</feature>
<reference evidence="8 9" key="1">
    <citation type="journal article" date="2014" name="Genome Announc.">
        <title>Genome Sequence and Methylome of Soil Bacterium Gemmatirosa kalamazoonensis KBS708T, a Member of the Rarely Cultivated Gemmatimonadetes Phylum.</title>
        <authorList>
            <person name="Debruyn J.M."/>
            <person name="Radosevich M."/>
            <person name="Wommack K.E."/>
            <person name="Polson S.W."/>
            <person name="Hauser L.J."/>
            <person name="Fawaz M.N."/>
            <person name="Korlach J."/>
            <person name="Tsai Y.C."/>
        </authorList>
    </citation>
    <scope>NUCLEOTIDE SEQUENCE [LARGE SCALE GENOMIC DNA]</scope>
    <source>
        <strain evidence="8 9">KBS708</strain>
    </source>
</reference>
<dbReference type="OrthoDB" id="9811718at2"/>
<keyword evidence="5" id="KW-0874">Quinone</keyword>
<evidence type="ECO:0000256" key="6">
    <source>
        <dbReference type="RuleBase" id="RU000320"/>
    </source>
</evidence>
<keyword evidence="9" id="KW-1185">Reference proteome</keyword>
<evidence type="ECO:0000256" key="3">
    <source>
        <dbReference type="ARBA" id="ARBA00022989"/>
    </source>
</evidence>
<evidence type="ECO:0000256" key="4">
    <source>
        <dbReference type="ARBA" id="ARBA00023136"/>
    </source>
</evidence>
<evidence type="ECO:0000256" key="5">
    <source>
        <dbReference type="HAMAP-Rule" id="MF_00445"/>
    </source>
</evidence>
<keyword evidence="5" id="KW-0813">Transport</keyword>
<dbReference type="InterPro" id="IPR001750">
    <property type="entry name" value="ND/Mrp_TM"/>
</dbReference>
<feature type="transmembrane region" description="Helical" evidence="5">
    <location>
        <begin position="384"/>
        <end position="407"/>
    </location>
</feature>
<feature type="domain" description="NADH:quinone oxidoreductase/Mrp antiporter transmembrane" evidence="7">
    <location>
        <begin position="130"/>
        <end position="439"/>
    </location>
</feature>
<keyword evidence="5" id="KW-0830">Ubiquinone</keyword>
<feature type="transmembrane region" description="Helical" evidence="5">
    <location>
        <begin position="45"/>
        <end position="65"/>
    </location>
</feature>
<dbReference type="Proteomes" id="UP000019151">
    <property type="component" value="Chromosome"/>
</dbReference>
<dbReference type="GO" id="GO:0012505">
    <property type="term" value="C:endomembrane system"/>
    <property type="evidence" value="ECO:0007669"/>
    <property type="project" value="UniProtKB-SubCell"/>
</dbReference>
<feature type="transmembrane region" description="Helical" evidence="5">
    <location>
        <begin position="12"/>
        <end position="33"/>
    </location>
</feature>
<dbReference type="InParanoid" id="W0RIA2"/>
<name>W0RIA2_9BACT</name>
<dbReference type="HOGENOM" id="CLU_007100_1_5_0"/>
<sequence length="518" mass="54536">MGATLLDPRSLASALIPDLVLGAGTLLIVLLAGWRRQSDEHQYRVGALSVALLAITLAVVGWSAWATPSIDQGIIATDNFRWAVDAILLVGAIFTIPLAIEAQRRAAITSPETHVLVLFATQGMMLLAAARDLILVFLGIEVMSIAVYALAAINRRSARSAEAALKYFLLGAFSSAFLLYGMALVYGASGATRFDAISAALANPATLNSPMLKIGIGLLVVGFGFKVAAAPFHMWAPDAYDGAPTPYTAFMAASVKAAAFAAFLRVFVEALSPAYAMWHAVIWWLAVVTMIVGNVTAIAQRNIKRMLAYSSIAHAGYVLVAVVVGPSVGASQNVVTGPAAFLFYLFAYTLSTMGVFAVVAALSRRGEPALSFDEYNGLFFVRPGLTLAMSACLLALLGFPVFGGVGFWAKWYMIQAALRGGGAPQTLLVVALVTTSVISAAYYLYVITVMFMRPRPDDAPEPPPVGRLTQAVIGATVVLIFVLGFAPTQLLRGASQSTIRPPGARPVAGATAVSADAR</sequence>
<evidence type="ECO:0000256" key="2">
    <source>
        <dbReference type="ARBA" id="ARBA00022692"/>
    </source>
</evidence>
<dbReference type="EC" id="7.1.1.-" evidence="5"/>
<keyword evidence="2 5" id="KW-0812">Transmembrane</keyword>
<dbReference type="NCBIfam" id="TIGR01770">
    <property type="entry name" value="NDH_I_N"/>
    <property type="match status" value="1"/>
</dbReference>
<feature type="transmembrane region" description="Helical" evidence="5">
    <location>
        <begin position="468"/>
        <end position="486"/>
    </location>
</feature>
<dbReference type="AlphaFoldDB" id="W0RIA2"/>
<feature type="transmembrane region" description="Helical" evidence="5">
    <location>
        <begin position="165"/>
        <end position="186"/>
    </location>
</feature>
<dbReference type="HAMAP" id="MF_00445">
    <property type="entry name" value="NDH1_NuoN_1"/>
    <property type="match status" value="1"/>
</dbReference>
<dbReference type="PANTHER" id="PTHR22773">
    <property type="entry name" value="NADH DEHYDROGENASE"/>
    <property type="match status" value="1"/>
</dbReference>
<evidence type="ECO:0000313" key="8">
    <source>
        <dbReference type="EMBL" id="AHG90819.1"/>
    </source>
</evidence>
<evidence type="ECO:0000256" key="1">
    <source>
        <dbReference type="ARBA" id="ARBA00004127"/>
    </source>
</evidence>
<keyword evidence="4 5" id="KW-0472">Membrane</keyword>
<dbReference type="GO" id="GO:0042773">
    <property type="term" value="P:ATP synthesis coupled electron transport"/>
    <property type="evidence" value="ECO:0007669"/>
    <property type="project" value="InterPro"/>
</dbReference>
<comment type="subunit">
    <text evidence="5">NDH-1 is composed of 14 different subunits. Subunits NuoA, H, J, K, L, M, N constitute the membrane sector of the complex.</text>
</comment>
<accession>W0RIA2</accession>
<keyword evidence="5" id="KW-1003">Cell membrane</keyword>
<keyword evidence="3 5" id="KW-1133">Transmembrane helix</keyword>
<comment type="similarity">
    <text evidence="5">Belongs to the complex I subunit 2 family.</text>
</comment>
<proteinExistence type="inferred from homology"/>
<dbReference type="Pfam" id="PF00361">
    <property type="entry name" value="Proton_antipo_M"/>
    <property type="match status" value="1"/>
</dbReference>
<feature type="transmembrane region" description="Helical" evidence="5">
    <location>
        <begin position="247"/>
        <end position="268"/>
    </location>
</feature>
<comment type="subcellular location">
    <subcellularLocation>
        <location evidence="5">Cell membrane</location>
        <topology evidence="5">Multi-pass membrane protein</topology>
    </subcellularLocation>
    <subcellularLocation>
        <location evidence="1">Endomembrane system</location>
        <topology evidence="1">Multi-pass membrane protein</topology>
    </subcellularLocation>
    <subcellularLocation>
        <location evidence="6">Membrane</location>
        <topology evidence="6">Multi-pass membrane protein</topology>
    </subcellularLocation>
</comment>
<dbReference type="GO" id="GO:0008137">
    <property type="term" value="F:NADH dehydrogenase (ubiquinone) activity"/>
    <property type="evidence" value="ECO:0007669"/>
    <property type="project" value="InterPro"/>
</dbReference>
<keyword evidence="5" id="KW-1278">Translocase</keyword>
<dbReference type="KEGG" id="gba:J421_3282"/>
<dbReference type="PATRIC" id="fig|861299.3.peg.3334"/>
<comment type="function">
    <text evidence="5">NDH-1 shuttles electrons from NADH, via FMN and iron-sulfur (Fe-S) centers, to quinones in the respiratory chain. The immediate electron acceptor for the enzyme in this species is believed to be ubiquinone. Couples the redox reaction to proton translocation (for every two electrons transferred, four hydrogen ions are translocated across the cytoplasmic membrane), and thus conserves the redox energy in a proton gradient.</text>
</comment>
<evidence type="ECO:0000313" key="9">
    <source>
        <dbReference type="Proteomes" id="UP000019151"/>
    </source>
</evidence>
<feature type="transmembrane region" description="Helical" evidence="5">
    <location>
        <begin position="214"/>
        <end position="235"/>
    </location>
</feature>
<feature type="transmembrane region" description="Helical" evidence="5">
    <location>
        <begin position="134"/>
        <end position="153"/>
    </location>
</feature>
<dbReference type="InterPro" id="IPR010096">
    <property type="entry name" value="NADH-Q_OxRdtase_suN/2"/>
</dbReference>
<evidence type="ECO:0000259" key="7">
    <source>
        <dbReference type="Pfam" id="PF00361"/>
    </source>
</evidence>